<evidence type="ECO:0000313" key="2">
    <source>
        <dbReference type="EMBL" id="GKV10564.1"/>
    </source>
</evidence>
<protein>
    <submittedName>
        <fullName evidence="2">Uncharacterized protein</fullName>
    </submittedName>
</protein>
<accession>A0AAV5J7J2</accession>
<evidence type="ECO:0000313" key="3">
    <source>
        <dbReference type="Proteomes" id="UP001054252"/>
    </source>
</evidence>
<proteinExistence type="predicted"/>
<feature type="compositionally biased region" description="Basic and acidic residues" evidence="1">
    <location>
        <begin position="25"/>
        <end position="35"/>
    </location>
</feature>
<evidence type="ECO:0000256" key="1">
    <source>
        <dbReference type="SAM" id="MobiDB-lite"/>
    </source>
</evidence>
<dbReference type="EMBL" id="BPVZ01000032">
    <property type="protein sequence ID" value="GKV10564.1"/>
    <property type="molecule type" value="Genomic_DNA"/>
</dbReference>
<reference evidence="2 3" key="1">
    <citation type="journal article" date="2021" name="Commun. Biol.">
        <title>The genome of Shorea leprosula (Dipterocarpaceae) highlights the ecological relevance of drought in aseasonal tropical rainforests.</title>
        <authorList>
            <person name="Ng K.K.S."/>
            <person name="Kobayashi M.J."/>
            <person name="Fawcett J.A."/>
            <person name="Hatakeyama M."/>
            <person name="Paape T."/>
            <person name="Ng C.H."/>
            <person name="Ang C.C."/>
            <person name="Tnah L.H."/>
            <person name="Lee C.T."/>
            <person name="Nishiyama T."/>
            <person name="Sese J."/>
            <person name="O'Brien M.J."/>
            <person name="Copetti D."/>
            <person name="Mohd Noor M.I."/>
            <person name="Ong R.C."/>
            <person name="Putra M."/>
            <person name="Sireger I.Z."/>
            <person name="Indrioko S."/>
            <person name="Kosugi Y."/>
            <person name="Izuno A."/>
            <person name="Isagi Y."/>
            <person name="Lee S.L."/>
            <person name="Shimizu K.K."/>
        </authorList>
    </citation>
    <scope>NUCLEOTIDE SEQUENCE [LARGE SCALE GENOMIC DNA]</scope>
    <source>
        <strain evidence="2">214</strain>
    </source>
</reference>
<name>A0AAV5J7J2_9ROSI</name>
<organism evidence="2 3">
    <name type="scientific">Rubroshorea leprosula</name>
    <dbReference type="NCBI Taxonomy" id="152421"/>
    <lineage>
        <taxon>Eukaryota</taxon>
        <taxon>Viridiplantae</taxon>
        <taxon>Streptophyta</taxon>
        <taxon>Embryophyta</taxon>
        <taxon>Tracheophyta</taxon>
        <taxon>Spermatophyta</taxon>
        <taxon>Magnoliopsida</taxon>
        <taxon>eudicotyledons</taxon>
        <taxon>Gunneridae</taxon>
        <taxon>Pentapetalae</taxon>
        <taxon>rosids</taxon>
        <taxon>malvids</taxon>
        <taxon>Malvales</taxon>
        <taxon>Dipterocarpaceae</taxon>
        <taxon>Rubroshorea</taxon>
    </lineage>
</organism>
<dbReference type="AlphaFoldDB" id="A0AAV5J7J2"/>
<sequence>MKRGRKNAAAEPGSYMEIPTEDQGEIGRGRDEDQA</sequence>
<dbReference type="Proteomes" id="UP001054252">
    <property type="component" value="Unassembled WGS sequence"/>
</dbReference>
<comment type="caution">
    <text evidence="2">The sequence shown here is derived from an EMBL/GenBank/DDBJ whole genome shotgun (WGS) entry which is preliminary data.</text>
</comment>
<gene>
    <name evidence="2" type="ORF">SLEP1_g21908</name>
</gene>
<keyword evidence="3" id="KW-1185">Reference proteome</keyword>
<feature type="region of interest" description="Disordered" evidence="1">
    <location>
        <begin position="1"/>
        <end position="35"/>
    </location>
</feature>